<dbReference type="Gene3D" id="6.20.250.60">
    <property type="match status" value="1"/>
</dbReference>
<evidence type="ECO:0000256" key="2">
    <source>
        <dbReference type="ARBA" id="ARBA00010926"/>
    </source>
</evidence>
<name>A0A6G1KQ35_9PLEO</name>
<feature type="domain" description="Association with the SNF1 complex (ASC)" evidence="5">
    <location>
        <begin position="450"/>
        <end position="559"/>
    </location>
</feature>
<proteinExistence type="inferred from homology"/>
<evidence type="ECO:0000313" key="6">
    <source>
        <dbReference type="EMBL" id="KAF2715006.1"/>
    </source>
</evidence>
<dbReference type="InterPro" id="IPR006828">
    <property type="entry name" value="ASC_dom"/>
</dbReference>
<evidence type="ECO:0000256" key="1">
    <source>
        <dbReference type="ARBA" id="ARBA00004496"/>
    </source>
</evidence>
<dbReference type="GO" id="GO:0007165">
    <property type="term" value="P:signal transduction"/>
    <property type="evidence" value="ECO:0007669"/>
    <property type="project" value="UniProtKB-ARBA"/>
</dbReference>
<gene>
    <name evidence="6" type="ORF">K504DRAFT_16669</name>
</gene>
<reference evidence="6" key="1">
    <citation type="journal article" date="2020" name="Stud. Mycol.">
        <title>101 Dothideomycetes genomes: a test case for predicting lifestyles and emergence of pathogens.</title>
        <authorList>
            <person name="Haridas S."/>
            <person name="Albert R."/>
            <person name="Binder M."/>
            <person name="Bloem J."/>
            <person name="Labutti K."/>
            <person name="Salamov A."/>
            <person name="Andreopoulos B."/>
            <person name="Baker S."/>
            <person name="Barry K."/>
            <person name="Bills G."/>
            <person name="Bluhm B."/>
            <person name="Cannon C."/>
            <person name="Castanera R."/>
            <person name="Culley D."/>
            <person name="Daum C."/>
            <person name="Ezra D."/>
            <person name="Gonzalez J."/>
            <person name="Henrissat B."/>
            <person name="Kuo A."/>
            <person name="Liang C."/>
            <person name="Lipzen A."/>
            <person name="Lutzoni F."/>
            <person name="Magnuson J."/>
            <person name="Mondo S."/>
            <person name="Nolan M."/>
            <person name="Ohm R."/>
            <person name="Pangilinan J."/>
            <person name="Park H.-J."/>
            <person name="Ramirez L."/>
            <person name="Alfaro M."/>
            <person name="Sun H."/>
            <person name="Tritt A."/>
            <person name="Yoshinaga Y."/>
            <person name="Zwiers L.-H."/>
            <person name="Turgeon B."/>
            <person name="Goodwin S."/>
            <person name="Spatafora J."/>
            <person name="Crous P."/>
            <person name="Grigoriev I."/>
        </authorList>
    </citation>
    <scope>NUCLEOTIDE SEQUENCE</scope>
    <source>
        <strain evidence="6">CBS 279.74</strain>
    </source>
</reference>
<dbReference type="FunFam" id="2.60.40.10:FF:000562">
    <property type="entry name" value="Snf1 kinase complex beta-subunit Gal83"/>
    <property type="match status" value="1"/>
</dbReference>
<feature type="region of interest" description="Disordered" evidence="4">
    <location>
        <begin position="287"/>
        <end position="308"/>
    </location>
</feature>
<dbReference type="PANTHER" id="PTHR10343:SF84">
    <property type="entry name" value="5'-AMP-ACTIVATED PROTEIN KINASE SUBUNIT BETA-1"/>
    <property type="match status" value="1"/>
</dbReference>
<dbReference type="SUPFAM" id="SSF160219">
    <property type="entry name" value="AMPKBI-like"/>
    <property type="match status" value="1"/>
</dbReference>
<dbReference type="InterPro" id="IPR032640">
    <property type="entry name" value="AMPK1_CBM"/>
</dbReference>
<feature type="compositionally biased region" description="Low complexity" evidence="4">
    <location>
        <begin position="186"/>
        <end position="197"/>
    </location>
</feature>
<feature type="compositionally biased region" description="Low complexity" evidence="4">
    <location>
        <begin position="162"/>
        <end position="171"/>
    </location>
</feature>
<evidence type="ECO:0000259" key="5">
    <source>
        <dbReference type="SMART" id="SM01010"/>
    </source>
</evidence>
<dbReference type="GO" id="GO:0019901">
    <property type="term" value="F:protein kinase binding"/>
    <property type="evidence" value="ECO:0007669"/>
    <property type="project" value="TreeGrafter"/>
</dbReference>
<keyword evidence="7" id="KW-1185">Reference proteome</keyword>
<dbReference type="GO" id="GO:0005737">
    <property type="term" value="C:cytoplasm"/>
    <property type="evidence" value="ECO:0007669"/>
    <property type="project" value="UniProtKB-SubCell"/>
</dbReference>
<dbReference type="Pfam" id="PF04739">
    <property type="entry name" value="AMPKBI"/>
    <property type="match status" value="1"/>
</dbReference>
<dbReference type="InterPro" id="IPR037256">
    <property type="entry name" value="ASC_dom_sf"/>
</dbReference>
<feature type="compositionally biased region" description="Polar residues" evidence="4">
    <location>
        <begin position="1"/>
        <end position="25"/>
    </location>
</feature>
<dbReference type="InterPro" id="IPR013783">
    <property type="entry name" value="Ig-like_fold"/>
</dbReference>
<comment type="similarity">
    <text evidence="2">Belongs to the 5'-AMP-activated protein kinase beta subunit family.</text>
</comment>
<dbReference type="Proteomes" id="UP000799428">
    <property type="component" value="Unassembled WGS sequence"/>
</dbReference>
<dbReference type="InterPro" id="IPR050827">
    <property type="entry name" value="CRP1_MDG1_kinase"/>
</dbReference>
<dbReference type="OrthoDB" id="531008at2759"/>
<feature type="compositionally biased region" description="Low complexity" evidence="4">
    <location>
        <begin position="39"/>
        <end position="48"/>
    </location>
</feature>
<dbReference type="SUPFAM" id="SSF81296">
    <property type="entry name" value="E set domains"/>
    <property type="match status" value="1"/>
</dbReference>
<dbReference type="Gene3D" id="2.60.40.10">
    <property type="entry name" value="Immunoglobulins"/>
    <property type="match status" value="1"/>
</dbReference>
<feature type="region of interest" description="Disordered" evidence="4">
    <location>
        <begin position="143"/>
        <end position="210"/>
    </location>
</feature>
<sequence length="562" mass="60693">MGNQPSRSNAQSPVTNVDRSASVVSSHGPALPQQHVGPVSSVSSLSSLRPTGSQHSPRRRESIQALSIKAKGAPPVTSLDATIDPTFAHPSPSSSSHRRARSQNSTTAAYPNSTTTSTFTSTLTNSTISTLNSVATQLRAAHDSLRPPNDDTTNMGNEQSRQKGQSQSQSQARVHRHALTTPQDLRPPAAGRPAASPQTRPVDVPATPAIPREEPRAIPHFVEPENASQDYFAPSSQFSRPPRLPLPIEEEVHTPGSPILSPADFASPIFPNDIEGVLPRRTSVLSSTTADDDDLGEEFKGPQGQPTVPTLIEWEAPGERVYVTGTFAGWNRKYKLHRNGPSKKNNVLSAWVNIAPGTHHLKFIVDGDMTTSDKLPTAVDYTNILVNYLEVSVDDIPQPGADVEAKPVKEIPVEDQHKPDGFHPPQILPVEPEPAPPPVPVPEIQKAQIPVSAPSPKKYHDSIPRYLLDLDAPEESSRMARASAAVSGLATPPTLPMFLSKSILNGTTPMKDDSSVLIMPNHTVLNHLATSSIKDDILATSGTTRYKQKFLTTIMYKPKNEH</sequence>
<comment type="subcellular location">
    <subcellularLocation>
        <location evidence="1">Cytoplasm</location>
    </subcellularLocation>
</comment>
<dbReference type="InterPro" id="IPR014756">
    <property type="entry name" value="Ig_E-set"/>
</dbReference>
<evidence type="ECO:0000256" key="3">
    <source>
        <dbReference type="ARBA" id="ARBA00022490"/>
    </source>
</evidence>
<keyword evidence="3" id="KW-0963">Cytoplasm</keyword>
<dbReference type="GO" id="GO:0005634">
    <property type="term" value="C:nucleus"/>
    <property type="evidence" value="ECO:0007669"/>
    <property type="project" value="TreeGrafter"/>
</dbReference>
<accession>A0A6G1KQ35</accession>
<organism evidence="6 7">
    <name type="scientific">Pleomassaria siparia CBS 279.74</name>
    <dbReference type="NCBI Taxonomy" id="1314801"/>
    <lineage>
        <taxon>Eukaryota</taxon>
        <taxon>Fungi</taxon>
        <taxon>Dikarya</taxon>
        <taxon>Ascomycota</taxon>
        <taxon>Pezizomycotina</taxon>
        <taxon>Dothideomycetes</taxon>
        <taxon>Pleosporomycetidae</taxon>
        <taxon>Pleosporales</taxon>
        <taxon>Pleomassariaceae</taxon>
        <taxon>Pleomassaria</taxon>
    </lineage>
</organism>
<evidence type="ECO:0000256" key="4">
    <source>
        <dbReference type="SAM" id="MobiDB-lite"/>
    </source>
</evidence>
<dbReference type="EMBL" id="MU005764">
    <property type="protein sequence ID" value="KAF2715006.1"/>
    <property type="molecule type" value="Genomic_DNA"/>
</dbReference>
<evidence type="ECO:0000313" key="7">
    <source>
        <dbReference type="Proteomes" id="UP000799428"/>
    </source>
</evidence>
<dbReference type="Pfam" id="PF16561">
    <property type="entry name" value="AMPK1_CBM"/>
    <property type="match status" value="1"/>
</dbReference>
<dbReference type="GO" id="GO:0031588">
    <property type="term" value="C:nucleotide-activated protein kinase complex"/>
    <property type="evidence" value="ECO:0007669"/>
    <property type="project" value="TreeGrafter"/>
</dbReference>
<dbReference type="CDD" id="cd02859">
    <property type="entry name" value="E_set_AMPKbeta_like_N"/>
    <property type="match status" value="1"/>
</dbReference>
<dbReference type="SMART" id="SM01010">
    <property type="entry name" value="AMPKBI"/>
    <property type="match status" value="1"/>
</dbReference>
<dbReference type="AlphaFoldDB" id="A0A6G1KQ35"/>
<dbReference type="PANTHER" id="PTHR10343">
    <property type="entry name" value="5'-AMP-ACTIVATED PROTEIN KINASE , BETA SUBUNIT"/>
    <property type="match status" value="1"/>
</dbReference>
<feature type="region of interest" description="Disordered" evidence="4">
    <location>
        <begin position="1"/>
        <end position="120"/>
    </location>
</feature>
<protein>
    <submittedName>
        <fullName evidence="6">Carbohydrate-binding module family 48 protein</fullName>
    </submittedName>
</protein>